<dbReference type="GO" id="GO:0008982">
    <property type="term" value="F:protein-N(PI)-phosphohistidine-sugar phosphotransferase activity"/>
    <property type="evidence" value="ECO:0007669"/>
    <property type="project" value="InterPro"/>
</dbReference>
<dbReference type="InterPro" id="IPR004720">
    <property type="entry name" value="PTS_IIB_sorbose-sp"/>
</dbReference>
<feature type="domain" description="PTS EIIB type-4" evidence="10">
    <location>
        <begin position="2"/>
        <end position="157"/>
    </location>
</feature>
<dbReference type="InterPro" id="IPR036667">
    <property type="entry name" value="PTS_IIB_sorbose-sp_sf"/>
</dbReference>
<dbReference type="NCBIfam" id="NF007288">
    <property type="entry name" value="PRK09756.1"/>
    <property type="match status" value="1"/>
</dbReference>
<keyword evidence="7" id="KW-0418">Kinase</keyword>
<sequence>MKGDNILLTRIDNRLVHGQVGVTWTQTLNANLIVVADDVVAEDELQKSLMTVTAKSSNVGIRFFTIQKTADVIDKASPDQRIFLVVRNPQSARALVEKGVHLKDLNVGNMHFAPGKRELSKKVYVDDTDMDDLKFIVSTGTNVFIQDVLGTQKEMIK</sequence>
<evidence type="ECO:0000256" key="3">
    <source>
        <dbReference type="ARBA" id="ARBA00022490"/>
    </source>
</evidence>
<comment type="caution">
    <text evidence="11">The sequence shown here is derived from an EMBL/GenBank/DDBJ whole genome shotgun (WGS) entry which is preliminary data.</text>
</comment>
<dbReference type="GO" id="GO:0009401">
    <property type="term" value="P:phosphoenolpyruvate-dependent sugar phosphotransferase system"/>
    <property type="evidence" value="ECO:0007669"/>
    <property type="project" value="UniProtKB-KW"/>
</dbReference>
<comment type="subcellular location">
    <subcellularLocation>
        <location evidence="1">Cytoplasm</location>
    </subcellularLocation>
</comment>
<dbReference type="NCBIfam" id="TIGR00854">
    <property type="entry name" value="pts-sorbose"/>
    <property type="match status" value="1"/>
</dbReference>
<keyword evidence="5" id="KW-0808">Transferase</keyword>
<feature type="active site" description="Pros-phosphohistidine intermediate; for EIIB activity" evidence="8">
    <location>
        <position position="17"/>
    </location>
</feature>
<dbReference type="GO" id="GO:0016301">
    <property type="term" value="F:kinase activity"/>
    <property type="evidence" value="ECO:0007669"/>
    <property type="project" value="UniProtKB-KW"/>
</dbReference>
<name>A0A412PFG7_9FIRM</name>
<dbReference type="AlphaFoldDB" id="A0A412PFG7"/>
<feature type="modified residue" description="Phosphohistidine; by EIIA" evidence="9">
    <location>
        <position position="17"/>
    </location>
</feature>
<keyword evidence="4" id="KW-0762">Sugar transport</keyword>
<evidence type="ECO:0000313" key="12">
    <source>
        <dbReference type="Proteomes" id="UP000284731"/>
    </source>
</evidence>
<evidence type="ECO:0000256" key="4">
    <source>
        <dbReference type="ARBA" id="ARBA00022597"/>
    </source>
</evidence>
<evidence type="ECO:0000256" key="8">
    <source>
        <dbReference type="PIRSR" id="PIRSR618455-1"/>
    </source>
</evidence>
<accession>A0A412PFG7</accession>
<dbReference type="EMBL" id="QRWX01000002">
    <property type="protein sequence ID" value="RGT56369.1"/>
    <property type="molecule type" value="Genomic_DNA"/>
</dbReference>
<dbReference type="PROSITE" id="PS51101">
    <property type="entry name" value="PTS_EIIB_TYPE_4"/>
    <property type="match status" value="1"/>
</dbReference>
<dbReference type="SUPFAM" id="SSF52728">
    <property type="entry name" value="PTS IIb component"/>
    <property type="match status" value="1"/>
</dbReference>
<reference evidence="11 12" key="1">
    <citation type="submission" date="2018-08" db="EMBL/GenBank/DDBJ databases">
        <title>A genome reference for cultivated species of the human gut microbiota.</title>
        <authorList>
            <person name="Zou Y."/>
            <person name="Xue W."/>
            <person name="Luo G."/>
        </authorList>
    </citation>
    <scope>NUCLEOTIDE SEQUENCE [LARGE SCALE GENOMIC DNA]</scope>
    <source>
        <strain evidence="11 12">AF18-46</strain>
    </source>
</reference>
<gene>
    <name evidence="11" type="ORF">DWX20_06065</name>
</gene>
<dbReference type="GO" id="GO:0005737">
    <property type="term" value="C:cytoplasm"/>
    <property type="evidence" value="ECO:0007669"/>
    <property type="project" value="UniProtKB-SubCell"/>
</dbReference>
<evidence type="ECO:0000313" key="11">
    <source>
        <dbReference type="EMBL" id="RGT56369.1"/>
    </source>
</evidence>
<dbReference type="RefSeq" id="WP_118764855.1">
    <property type="nucleotide sequence ID" value="NZ_CABJCF010000002.1"/>
</dbReference>
<evidence type="ECO:0000256" key="2">
    <source>
        <dbReference type="ARBA" id="ARBA00022448"/>
    </source>
</evidence>
<evidence type="ECO:0000256" key="5">
    <source>
        <dbReference type="ARBA" id="ARBA00022679"/>
    </source>
</evidence>
<protein>
    <submittedName>
        <fullName evidence="11">PTS N-acetylgalactosamine transporter subunit IIB</fullName>
    </submittedName>
</protein>
<dbReference type="Gene3D" id="3.40.35.10">
    <property type="entry name" value="Phosphotransferase system, sorbose subfamily IIB component"/>
    <property type="match status" value="1"/>
</dbReference>
<dbReference type="Proteomes" id="UP000284731">
    <property type="component" value="Unassembled WGS sequence"/>
</dbReference>
<dbReference type="InterPro" id="IPR018455">
    <property type="entry name" value="PTS_IIB_sorbose-sp_subgr"/>
</dbReference>
<evidence type="ECO:0000256" key="9">
    <source>
        <dbReference type="PIRSR" id="PIRSR618455-2"/>
    </source>
</evidence>
<evidence type="ECO:0000256" key="7">
    <source>
        <dbReference type="ARBA" id="ARBA00022777"/>
    </source>
</evidence>
<keyword evidence="6" id="KW-0598">Phosphotransferase system</keyword>
<keyword evidence="2" id="KW-0813">Transport</keyword>
<evidence type="ECO:0000256" key="6">
    <source>
        <dbReference type="ARBA" id="ARBA00022683"/>
    </source>
</evidence>
<dbReference type="CDD" id="cd00001">
    <property type="entry name" value="PTS_IIB_man"/>
    <property type="match status" value="1"/>
</dbReference>
<organism evidence="11 12">
    <name type="scientific">Solobacterium moorei</name>
    <dbReference type="NCBI Taxonomy" id="102148"/>
    <lineage>
        <taxon>Bacteria</taxon>
        <taxon>Bacillati</taxon>
        <taxon>Bacillota</taxon>
        <taxon>Erysipelotrichia</taxon>
        <taxon>Erysipelotrichales</taxon>
        <taxon>Erysipelotrichaceae</taxon>
        <taxon>Solobacterium</taxon>
    </lineage>
</organism>
<dbReference type="Pfam" id="PF03830">
    <property type="entry name" value="PTSIIB_sorb"/>
    <property type="match status" value="1"/>
</dbReference>
<evidence type="ECO:0000259" key="10">
    <source>
        <dbReference type="PROSITE" id="PS51101"/>
    </source>
</evidence>
<proteinExistence type="predicted"/>
<keyword evidence="3" id="KW-0963">Cytoplasm</keyword>
<evidence type="ECO:0000256" key="1">
    <source>
        <dbReference type="ARBA" id="ARBA00004496"/>
    </source>
</evidence>